<comment type="function">
    <text evidence="5">Ubiquitin ligase protein which is a component of the N-end rule pathway. Recognizes and binds to proteins bearing specific N-terminal residues that are destabilizing according to the N-end rule, leading to their ubiquitination and subsequent degradation.</text>
</comment>
<dbReference type="RefSeq" id="XP_068363291.1">
    <property type="nucleotide sequence ID" value="XM_068501503.1"/>
</dbReference>
<dbReference type="VEuPathDB" id="TrichDB:TRFO_20611"/>
<dbReference type="CDD" id="cd19670">
    <property type="entry name" value="UBR-box_UBR1_2_3"/>
    <property type="match status" value="1"/>
</dbReference>
<evidence type="ECO:0000256" key="2">
    <source>
        <dbReference type="ARBA" id="ARBA00022771"/>
    </source>
</evidence>
<name>A0A1J4KG16_9EUKA</name>
<dbReference type="UniPathway" id="UPA00143"/>
<dbReference type="GO" id="GO:0008270">
    <property type="term" value="F:zinc ion binding"/>
    <property type="evidence" value="ECO:0007669"/>
    <property type="project" value="UniProtKB-UniRule"/>
</dbReference>
<accession>A0A1J4KG16</accession>
<feature type="domain" description="UBR-type" evidence="7">
    <location>
        <begin position="46"/>
        <end position="116"/>
    </location>
</feature>
<dbReference type="EC" id="2.3.2.27" evidence="5"/>
<dbReference type="AlphaFoldDB" id="A0A1J4KG16"/>
<keyword evidence="5" id="KW-0833">Ubl conjugation pathway</keyword>
<evidence type="ECO:0000256" key="6">
    <source>
        <dbReference type="SAM" id="Coils"/>
    </source>
</evidence>
<dbReference type="Proteomes" id="UP000179807">
    <property type="component" value="Unassembled WGS sequence"/>
</dbReference>
<evidence type="ECO:0000313" key="9">
    <source>
        <dbReference type="Proteomes" id="UP000179807"/>
    </source>
</evidence>
<gene>
    <name evidence="8" type="ORF">TRFO_20611</name>
</gene>
<comment type="similarity">
    <text evidence="5">Belongs to the E3 ubiquitin-protein ligase UBR1-like family.</text>
</comment>
<dbReference type="GO" id="GO:0016567">
    <property type="term" value="P:protein ubiquitination"/>
    <property type="evidence" value="ECO:0007669"/>
    <property type="project" value="UniProtKB-UniRule"/>
</dbReference>
<evidence type="ECO:0000313" key="8">
    <source>
        <dbReference type="EMBL" id="OHT10155.1"/>
    </source>
</evidence>
<reference evidence="8" key="1">
    <citation type="submission" date="2016-10" db="EMBL/GenBank/DDBJ databases">
        <authorList>
            <person name="Benchimol M."/>
            <person name="Almeida L.G."/>
            <person name="Vasconcelos A.T."/>
            <person name="Perreira-Neves A."/>
            <person name="Rosa I.A."/>
            <person name="Tasca T."/>
            <person name="Bogo M.R."/>
            <person name="de Souza W."/>
        </authorList>
    </citation>
    <scope>NUCLEOTIDE SEQUENCE [LARGE SCALE GENOMIC DNA]</scope>
    <source>
        <strain evidence="8">K</strain>
    </source>
</reference>
<dbReference type="GO" id="GO:0005737">
    <property type="term" value="C:cytoplasm"/>
    <property type="evidence" value="ECO:0007669"/>
    <property type="project" value="TreeGrafter"/>
</dbReference>
<dbReference type="GO" id="GO:0061630">
    <property type="term" value="F:ubiquitin protein ligase activity"/>
    <property type="evidence" value="ECO:0007669"/>
    <property type="project" value="UniProtKB-UniRule"/>
</dbReference>
<dbReference type="Pfam" id="PF02207">
    <property type="entry name" value="zf-UBR"/>
    <property type="match status" value="1"/>
</dbReference>
<sequence>MYSLLSQDLDKSVEGGLQFANLLLVPHGYADFQDFSQKCQKNRHLCACTNDFQRYGIYSHCDSCSNDRLSCVCLDCFFKGDHSGHNFYFLQSKDPICDCGQSYSMKPESFCSDHQGNIDEPEKNLLTDDQIKKTVPVLKIVVNHLISIFPANESAKILEWLETLIKFGDGYIRLIVNAFEERMTELFHKILSAEQAIIPSVASLFFKLLADHKFKTLFSLSLIEIFPRIKTIFKSKSQKKTSAFHSAKSFFYLAIRPFSYPKLANSIILSDFMLPEIFNSTISIIHFNLKHLRQTRGWDSALFKSFFSFSTLRVLYLLEHPKNSKDWVFNSEKSRNSFFDLTLNCHYQIPTTRRTEEHVLHEDTSTLSLFNYLISLQELTCYFIIGYKLLKYDISIDNYHSIIDDEFQFNDTLNENDIDQLISIISQVKELIENWQNQQHIPEILNSVLNHKVKALNPLVNEFSVSLPLHLLFHQLLATLIYFYKLPFDFIIKKLKIDSLLPFLLYPLETYSASLMAQSRVFVRNSDSLITILGNLSLDSPYPEFIFSLCGLSQVCLATEINFESFLATIVHSFGLTNWMTNFVADESLDISSLVSLLCRFFIIIFSNQPSISYGPLKDYVKFRIKHSIWTKTESALKLKDYYPMNLRKYVHPILNEVAFKIKDQFKAKDDEGLTPFYLFYLNQTFFDAISHCLKKNPKEILPLPESETTIPVFKIVESHEFYRFMKTLCFNIYTLKNSTASHCFIALLRMCITCEPMKYNDEKRYNCGEFIQKLFSNEDERPSIMKMLSLMELPEFPSFASLITDILPEMKSEIDSLLPSKENIVKKKPNKDLILAQFQNQMNDFAELNKESLENDLLEDNDENDENESDAICAFCKMKMKYNVDDYGIFSFLYKSTYNESTDIASPIFTYCNHFAHKKCYHVGEPCPLCRTHSTSMFPISGKVKVPSQTVFNLADSLIRRIELMSRMKNEINQTDKIVARSAVLLLRNNGTVDENPFHKFLVNSNPSEFLSSFEKIPKSAIRKVNIVLDIMNLPKIDDISEVDDLELPFGIEKLPNEFYKLFLKDGVPDPSLKDHGQICQCLLCGERFPVFRVDLHTRIECPYNFGLFLVINGKASSAVFFSGRGRPILWGSIYLTELGCTDIGLTSMEPLYLSKEQVQKLQYELFSGKLLMKSKISRPAGLNADIPMDAFVMLQNMEMARYT</sequence>
<keyword evidence="2 5" id="KW-0863">Zinc-finger</keyword>
<comment type="pathway">
    <text evidence="5">Protein modification; protein ubiquitination.</text>
</comment>
<keyword evidence="6" id="KW-0175">Coiled coil</keyword>
<dbReference type="PANTHER" id="PTHR21497:SF24">
    <property type="entry name" value="E3 UBIQUITIN-PROTEIN LIGASE UBR1"/>
    <property type="match status" value="1"/>
</dbReference>
<evidence type="ECO:0000256" key="3">
    <source>
        <dbReference type="ARBA" id="ARBA00022833"/>
    </source>
</evidence>
<dbReference type="InterPro" id="IPR003126">
    <property type="entry name" value="Znf_UBR"/>
</dbReference>
<keyword evidence="5" id="KW-0808">Transferase</keyword>
<dbReference type="GeneID" id="94836207"/>
<dbReference type="OrthoDB" id="26387at2759"/>
<dbReference type="GO" id="GO:0071596">
    <property type="term" value="P:ubiquitin-dependent protein catabolic process via the N-end rule pathway"/>
    <property type="evidence" value="ECO:0007669"/>
    <property type="project" value="UniProtKB-UniRule"/>
</dbReference>
<dbReference type="InterPro" id="IPR039164">
    <property type="entry name" value="UBR1-like"/>
</dbReference>
<evidence type="ECO:0000256" key="1">
    <source>
        <dbReference type="ARBA" id="ARBA00022723"/>
    </source>
</evidence>
<keyword evidence="3 5" id="KW-0862">Zinc</keyword>
<comment type="catalytic activity">
    <reaction evidence="5">
        <text>S-ubiquitinyl-[E2 ubiquitin-conjugating enzyme]-L-cysteine + [acceptor protein]-L-lysine = [E2 ubiquitin-conjugating enzyme]-L-cysteine + N(6)-ubiquitinyl-[acceptor protein]-L-lysine.</text>
        <dbReference type="EC" id="2.3.2.27"/>
    </reaction>
</comment>
<proteinExistence type="inferred from homology"/>
<dbReference type="PROSITE" id="PS51157">
    <property type="entry name" value="ZF_UBR"/>
    <property type="match status" value="1"/>
</dbReference>
<keyword evidence="1 5" id="KW-0479">Metal-binding</keyword>
<dbReference type="SMART" id="SM00396">
    <property type="entry name" value="ZnF_UBR1"/>
    <property type="match status" value="1"/>
</dbReference>
<comment type="caution">
    <text evidence="8">The sequence shown here is derived from an EMBL/GenBank/DDBJ whole genome shotgun (WGS) entry which is preliminary data.</text>
</comment>
<feature type="zinc finger region" description="UBR-type" evidence="4">
    <location>
        <begin position="46"/>
        <end position="116"/>
    </location>
</feature>
<evidence type="ECO:0000256" key="5">
    <source>
        <dbReference type="RuleBase" id="RU366018"/>
    </source>
</evidence>
<dbReference type="Gene3D" id="2.10.110.30">
    <property type="match status" value="1"/>
</dbReference>
<evidence type="ECO:0000256" key="4">
    <source>
        <dbReference type="PROSITE-ProRule" id="PRU00508"/>
    </source>
</evidence>
<evidence type="ECO:0000259" key="7">
    <source>
        <dbReference type="PROSITE" id="PS51157"/>
    </source>
</evidence>
<keyword evidence="9" id="KW-1185">Reference proteome</keyword>
<dbReference type="EMBL" id="MLAK01000619">
    <property type="protein sequence ID" value="OHT10155.1"/>
    <property type="molecule type" value="Genomic_DNA"/>
</dbReference>
<dbReference type="PANTHER" id="PTHR21497">
    <property type="entry name" value="UBIQUITIN LIGASE E3 ALPHA-RELATED"/>
    <property type="match status" value="1"/>
</dbReference>
<protein>
    <recommendedName>
        <fullName evidence="5">E3 ubiquitin-protein ligase</fullName>
        <ecNumber evidence="5">2.3.2.27</ecNumber>
    </recommendedName>
</protein>
<dbReference type="GO" id="GO:0000151">
    <property type="term" value="C:ubiquitin ligase complex"/>
    <property type="evidence" value="ECO:0007669"/>
    <property type="project" value="TreeGrafter"/>
</dbReference>
<feature type="coiled-coil region" evidence="6">
    <location>
        <begin position="836"/>
        <end position="871"/>
    </location>
</feature>
<organism evidence="8 9">
    <name type="scientific">Tritrichomonas foetus</name>
    <dbReference type="NCBI Taxonomy" id="1144522"/>
    <lineage>
        <taxon>Eukaryota</taxon>
        <taxon>Metamonada</taxon>
        <taxon>Parabasalia</taxon>
        <taxon>Tritrichomonadida</taxon>
        <taxon>Tritrichomonadidae</taxon>
        <taxon>Tritrichomonas</taxon>
    </lineage>
</organism>